<gene>
    <name evidence="2" type="ORF">OsI_23561</name>
</gene>
<evidence type="ECO:0000256" key="1">
    <source>
        <dbReference type="SAM" id="Coils"/>
    </source>
</evidence>
<keyword evidence="3" id="KW-1185">Reference proteome</keyword>
<evidence type="ECO:0000313" key="3">
    <source>
        <dbReference type="Proteomes" id="UP000007015"/>
    </source>
</evidence>
<dbReference type="STRING" id="39946.B8B471"/>
<protein>
    <submittedName>
        <fullName evidence="2">Uncharacterized protein</fullName>
    </submittedName>
</protein>
<reference evidence="2 3" key="1">
    <citation type="journal article" date="2005" name="PLoS Biol.">
        <title>The genomes of Oryza sativa: a history of duplications.</title>
        <authorList>
            <person name="Yu J."/>
            <person name="Wang J."/>
            <person name="Lin W."/>
            <person name="Li S."/>
            <person name="Li H."/>
            <person name="Zhou J."/>
            <person name="Ni P."/>
            <person name="Dong W."/>
            <person name="Hu S."/>
            <person name="Zeng C."/>
            <person name="Zhang J."/>
            <person name="Zhang Y."/>
            <person name="Li R."/>
            <person name="Xu Z."/>
            <person name="Li S."/>
            <person name="Li X."/>
            <person name="Zheng H."/>
            <person name="Cong L."/>
            <person name="Lin L."/>
            <person name="Yin J."/>
            <person name="Geng J."/>
            <person name="Li G."/>
            <person name="Shi J."/>
            <person name="Liu J."/>
            <person name="Lv H."/>
            <person name="Li J."/>
            <person name="Wang J."/>
            <person name="Deng Y."/>
            <person name="Ran L."/>
            <person name="Shi X."/>
            <person name="Wang X."/>
            <person name="Wu Q."/>
            <person name="Li C."/>
            <person name="Ren X."/>
            <person name="Wang J."/>
            <person name="Wang X."/>
            <person name="Li D."/>
            <person name="Liu D."/>
            <person name="Zhang X."/>
            <person name="Ji Z."/>
            <person name="Zhao W."/>
            <person name="Sun Y."/>
            <person name="Zhang Z."/>
            <person name="Bao J."/>
            <person name="Han Y."/>
            <person name="Dong L."/>
            <person name="Ji J."/>
            <person name="Chen P."/>
            <person name="Wu S."/>
            <person name="Liu J."/>
            <person name="Xiao Y."/>
            <person name="Bu D."/>
            <person name="Tan J."/>
            <person name="Yang L."/>
            <person name="Ye C."/>
            <person name="Zhang J."/>
            <person name="Xu J."/>
            <person name="Zhou Y."/>
            <person name="Yu Y."/>
            <person name="Zhang B."/>
            <person name="Zhuang S."/>
            <person name="Wei H."/>
            <person name="Liu B."/>
            <person name="Lei M."/>
            <person name="Yu H."/>
            <person name="Li Y."/>
            <person name="Xu H."/>
            <person name="Wei S."/>
            <person name="He X."/>
            <person name="Fang L."/>
            <person name="Zhang Z."/>
            <person name="Zhang Y."/>
            <person name="Huang X."/>
            <person name="Su Z."/>
            <person name="Tong W."/>
            <person name="Li J."/>
            <person name="Tong Z."/>
            <person name="Li S."/>
            <person name="Ye J."/>
            <person name="Wang L."/>
            <person name="Fang L."/>
            <person name="Lei T."/>
            <person name="Chen C."/>
            <person name="Chen H."/>
            <person name="Xu Z."/>
            <person name="Li H."/>
            <person name="Huang H."/>
            <person name="Zhang F."/>
            <person name="Xu H."/>
            <person name="Li N."/>
            <person name="Zhao C."/>
            <person name="Li S."/>
            <person name="Dong L."/>
            <person name="Huang Y."/>
            <person name="Li L."/>
            <person name="Xi Y."/>
            <person name="Qi Q."/>
            <person name="Li W."/>
            <person name="Zhang B."/>
            <person name="Hu W."/>
            <person name="Zhang Y."/>
            <person name="Tian X."/>
            <person name="Jiao Y."/>
            <person name="Liang X."/>
            <person name="Jin J."/>
            <person name="Gao L."/>
            <person name="Zheng W."/>
            <person name="Hao B."/>
            <person name="Liu S."/>
            <person name="Wang W."/>
            <person name="Yuan L."/>
            <person name="Cao M."/>
            <person name="McDermott J."/>
            <person name="Samudrala R."/>
            <person name="Wang J."/>
            <person name="Wong G.K."/>
            <person name="Yang H."/>
        </authorList>
    </citation>
    <scope>NUCLEOTIDE SEQUENCE [LARGE SCALE GENOMIC DNA]</scope>
    <source>
        <strain evidence="3">cv. 93-11</strain>
    </source>
</reference>
<proteinExistence type="predicted"/>
<dbReference type="AlphaFoldDB" id="B8B471"/>
<organism evidence="2 3">
    <name type="scientific">Oryza sativa subsp. indica</name>
    <name type="common">Rice</name>
    <dbReference type="NCBI Taxonomy" id="39946"/>
    <lineage>
        <taxon>Eukaryota</taxon>
        <taxon>Viridiplantae</taxon>
        <taxon>Streptophyta</taxon>
        <taxon>Embryophyta</taxon>
        <taxon>Tracheophyta</taxon>
        <taxon>Spermatophyta</taxon>
        <taxon>Magnoliopsida</taxon>
        <taxon>Liliopsida</taxon>
        <taxon>Poales</taxon>
        <taxon>Poaceae</taxon>
        <taxon>BOP clade</taxon>
        <taxon>Oryzoideae</taxon>
        <taxon>Oryzeae</taxon>
        <taxon>Oryzinae</taxon>
        <taxon>Oryza</taxon>
        <taxon>Oryza sativa</taxon>
    </lineage>
</organism>
<accession>B8B471</accession>
<sequence length="338" mass="38842">MAPRRRSQVTPPGRMDAIEYWGWGRRTAKRTHPAIYHWTNTRPTLLCCSCALPLPARMWHAIAIRPVEKRRLPWIEMEMGRLATENMGMANGFTVITNLHNKIRQAVSIIGGQLVMKERFRDYCRAKDKPVRMFGIDVKHRWNTTYLMLRQLKGLFAFSVRTKIQCIFLDELPCWPGTAQVPEEAAGAVEAAWARQRGRRVKAEGCRPLPSRRRRRQRWTSWRHNSARSRSAGAATALDVVDEDDDPKVRLARVEWKLRLDGATNELEDLVGEMEEAVEAEKKARCWAPWRRRCRGAAEVVAGWLRSDPRIKVRLELDVGRLTVTGVYVQGGELLVLG</sequence>
<evidence type="ECO:0000313" key="2">
    <source>
        <dbReference type="EMBL" id="EEC80903.1"/>
    </source>
</evidence>
<dbReference type="EMBL" id="CM000131">
    <property type="protein sequence ID" value="EEC80903.1"/>
    <property type="molecule type" value="Genomic_DNA"/>
</dbReference>
<feature type="coiled-coil region" evidence="1">
    <location>
        <begin position="253"/>
        <end position="284"/>
    </location>
</feature>
<keyword evidence="1" id="KW-0175">Coiled coil</keyword>
<dbReference type="Proteomes" id="UP000007015">
    <property type="component" value="Chromosome 6"/>
</dbReference>
<name>B8B471_ORYSI</name>
<dbReference type="Gramene" id="BGIOSGA020949-TA">
    <property type="protein sequence ID" value="BGIOSGA020949-PA"/>
    <property type="gene ID" value="BGIOSGA020949"/>
</dbReference>
<dbReference type="HOGENOM" id="CLU_822289_0_0_1"/>